<sequence length="39" mass="4305">MSIGHWGLVIRNWALGIGNFSIRYALFLSLLITNNAKSG</sequence>
<evidence type="ECO:0000313" key="2">
    <source>
        <dbReference type="EMBL" id="QFS46545.1"/>
    </source>
</evidence>
<keyword evidence="1" id="KW-1133">Transmembrane helix</keyword>
<accession>A0A5P8W1F0</accession>
<dbReference type="AlphaFoldDB" id="A0A5P8W1F0"/>
<dbReference type="EMBL" id="CP045226">
    <property type="protein sequence ID" value="QFS46545.1"/>
    <property type="molecule type" value="Genomic_DNA"/>
</dbReference>
<name>A0A5P8W1F0_9NOSO</name>
<protein>
    <submittedName>
        <fullName evidence="2">Uncharacterized protein</fullName>
    </submittedName>
</protein>
<gene>
    <name evidence="2" type="ORF">GXM_04026</name>
</gene>
<feature type="transmembrane region" description="Helical" evidence="1">
    <location>
        <begin position="12"/>
        <end position="33"/>
    </location>
</feature>
<reference evidence="2 3" key="1">
    <citation type="submission" date="2019-10" db="EMBL/GenBank/DDBJ databases">
        <title>Genomic and transcriptomic insights into the perfect genentic adaptation of a filamentous nitrogen-fixing cyanobacterium to rice fields.</title>
        <authorList>
            <person name="Chen Z."/>
        </authorList>
    </citation>
    <scope>NUCLEOTIDE SEQUENCE [LARGE SCALE GENOMIC DNA]</scope>
    <source>
        <strain evidence="2">CCNUC1</strain>
    </source>
</reference>
<keyword evidence="1" id="KW-0812">Transmembrane</keyword>
<keyword evidence="3" id="KW-1185">Reference proteome</keyword>
<organism evidence="2 3">
    <name type="scientific">Nostoc sphaeroides CCNUC1</name>
    <dbReference type="NCBI Taxonomy" id="2653204"/>
    <lineage>
        <taxon>Bacteria</taxon>
        <taxon>Bacillati</taxon>
        <taxon>Cyanobacteriota</taxon>
        <taxon>Cyanophyceae</taxon>
        <taxon>Nostocales</taxon>
        <taxon>Nostocaceae</taxon>
        <taxon>Nostoc</taxon>
    </lineage>
</organism>
<proteinExistence type="predicted"/>
<evidence type="ECO:0000313" key="3">
    <source>
        <dbReference type="Proteomes" id="UP000326678"/>
    </source>
</evidence>
<dbReference type="Proteomes" id="UP000326678">
    <property type="component" value="Chromosome Gxm1"/>
</dbReference>
<dbReference type="KEGG" id="nsh:GXM_04026"/>
<evidence type="ECO:0000256" key="1">
    <source>
        <dbReference type="SAM" id="Phobius"/>
    </source>
</evidence>
<keyword evidence="1" id="KW-0472">Membrane</keyword>